<dbReference type="OrthoDB" id="9974981at2759"/>
<keyword evidence="5" id="KW-1185">Reference proteome</keyword>
<evidence type="ECO:0000256" key="2">
    <source>
        <dbReference type="ARBA" id="ARBA00023002"/>
    </source>
</evidence>
<dbReference type="Proteomes" id="UP000253153">
    <property type="component" value="Unassembled WGS sequence"/>
</dbReference>
<dbReference type="PANTHER" id="PTHR47706">
    <property type="entry name" value="NMRA-LIKE FAMILY PROTEIN"/>
    <property type="match status" value="1"/>
</dbReference>
<dbReference type="Gene3D" id="3.40.50.720">
    <property type="entry name" value="NAD(P)-binding Rossmann-like Domain"/>
    <property type="match status" value="1"/>
</dbReference>
<evidence type="ECO:0000313" key="5">
    <source>
        <dbReference type="Proteomes" id="UP000253153"/>
    </source>
</evidence>
<feature type="domain" description="NmrA-like" evidence="3">
    <location>
        <begin position="5"/>
        <end position="217"/>
    </location>
</feature>
<evidence type="ECO:0000313" key="4">
    <source>
        <dbReference type="EMBL" id="RBR26459.1"/>
    </source>
</evidence>
<sequence>MCPIKNVAAIGASGTLGAVALKKLLEGDRFHITVIRRTDSTSTFPDNVKVIDVDYSSPESLKSAFKGQDAIISLVPTFAVDTQKAFIDAAIEAGVSRFIPSEFSANLANPKARTLPVFLPKVKLQEYLVEKAEASDLTYTFIYGGAWLDAGSHRSFLISSTGDTTNIYDGGDIPFSVSTLDTVADAIISTLEHVEETKNCCVHVHSIVTTQNRLLALAKEVAPEKSWDTVHYKLDDLTAKSDERLANGITDFDTFLSYILRAIFDPAFGACYAKTDNELLGVQKASEEDIREAIRALLKK</sequence>
<dbReference type="CDD" id="cd05259">
    <property type="entry name" value="PCBER_SDR_a"/>
    <property type="match status" value="1"/>
</dbReference>
<protein>
    <recommendedName>
        <fullName evidence="3">NmrA-like domain-containing protein</fullName>
    </recommendedName>
</protein>
<dbReference type="GeneID" id="41990200"/>
<gene>
    <name evidence="4" type="ORF">FIESC28_00753</name>
</gene>
<dbReference type="Pfam" id="PF05368">
    <property type="entry name" value="NmrA"/>
    <property type="match status" value="1"/>
</dbReference>
<dbReference type="RefSeq" id="XP_031021050.1">
    <property type="nucleotide sequence ID" value="XM_031154904.1"/>
</dbReference>
<evidence type="ECO:0000259" key="3">
    <source>
        <dbReference type="Pfam" id="PF05368"/>
    </source>
</evidence>
<dbReference type="Gene3D" id="3.90.25.10">
    <property type="entry name" value="UDP-galactose 4-epimerase, domain 1"/>
    <property type="match status" value="1"/>
</dbReference>
<accession>A0A366SAY6</accession>
<dbReference type="PANTHER" id="PTHR47706:SF1">
    <property type="entry name" value="CIPA-LIKE, PUTATIVE (AFU_ORTHOLOGUE AFUA_1G12460)-RELATED"/>
    <property type="match status" value="1"/>
</dbReference>
<proteinExistence type="predicted"/>
<keyword evidence="2" id="KW-0560">Oxidoreductase</keyword>
<comment type="caution">
    <text evidence="4">The sequence shown here is derived from an EMBL/GenBank/DDBJ whole genome shotgun (WGS) entry which is preliminary data.</text>
</comment>
<dbReference type="GO" id="GO:0016491">
    <property type="term" value="F:oxidoreductase activity"/>
    <property type="evidence" value="ECO:0007669"/>
    <property type="project" value="UniProtKB-KW"/>
</dbReference>
<reference evidence="4 5" key="1">
    <citation type="submission" date="2018-06" db="EMBL/GenBank/DDBJ databases">
        <title>Fusarium incarnatum-equiseti species complex species 28.</title>
        <authorList>
            <person name="Gardiner D.M."/>
        </authorList>
    </citation>
    <scope>NUCLEOTIDE SEQUENCE [LARGE SCALE GENOMIC DNA]</scope>
    <source>
        <strain evidence="4 5">FIESC_28</strain>
    </source>
</reference>
<name>A0A366SAY6_9HYPO</name>
<dbReference type="EMBL" id="QKXC01000020">
    <property type="protein sequence ID" value="RBR26459.1"/>
    <property type="molecule type" value="Genomic_DNA"/>
</dbReference>
<organism evidence="4 5">
    <name type="scientific">Fusarium coffeatum</name>
    <dbReference type="NCBI Taxonomy" id="231269"/>
    <lineage>
        <taxon>Eukaryota</taxon>
        <taxon>Fungi</taxon>
        <taxon>Dikarya</taxon>
        <taxon>Ascomycota</taxon>
        <taxon>Pezizomycotina</taxon>
        <taxon>Sordariomycetes</taxon>
        <taxon>Hypocreomycetidae</taxon>
        <taxon>Hypocreales</taxon>
        <taxon>Nectriaceae</taxon>
        <taxon>Fusarium</taxon>
        <taxon>Fusarium incarnatum-equiseti species complex</taxon>
    </lineage>
</organism>
<dbReference type="InterPro" id="IPR051609">
    <property type="entry name" value="NmrA/Isoflavone_reductase-like"/>
</dbReference>
<dbReference type="InterPro" id="IPR036291">
    <property type="entry name" value="NAD(P)-bd_dom_sf"/>
</dbReference>
<keyword evidence="1" id="KW-0521">NADP</keyword>
<dbReference type="SUPFAM" id="SSF51735">
    <property type="entry name" value="NAD(P)-binding Rossmann-fold domains"/>
    <property type="match status" value="1"/>
</dbReference>
<dbReference type="InterPro" id="IPR008030">
    <property type="entry name" value="NmrA-like"/>
</dbReference>
<dbReference type="AlphaFoldDB" id="A0A366SAY6"/>
<dbReference type="InterPro" id="IPR045312">
    <property type="entry name" value="PCBER-like"/>
</dbReference>
<evidence type="ECO:0000256" key="1">
    <source>
        <dbReference type="ARBA" id="ARBA00022857"/>
    </source>
</evidence>